<organism evidence="6 7">
    <name type="scientific">Streptomyces hainanensis</name>
    <dbReference type="NCBI Taxonomy" id="402648"/>
    <lineage>
        <taxon>Bacteria</taxon>
        <taxon>Bacillati</taxon>
        <taxon>Actinomycetota</taxon>
        <taxon>Actinomycetes</taxon>
        <taxon>Kitasatosporales</taxon>
        <taxon>Streptomycetaceae</taxon>
        <taxon>Streptomyces</taxon>
    </lineage>
</organism>
<dbReference type="SUPFAM" id="SSF51679">
    <property type="entry name" value="Bacterial luciferase-like"/>
    <property type="match status" value="1"/>
</dbReference>
<dbReference type="PANTHER" id="PTHR42847:SF4">
    <property type="entry name" value="ALKANESULFONATE MONOOXYGENASE-RELATED"/>
    <property type="match status" value="1"/>
</dbReference>
<dbReference type="Gene3D" id="3.20.20.30">
    <property type="entry name" value="Luciferase-like domain"/>
    <property type="match status" value="1"/>
</dbReference>
<evidence type="ECO:0000313" key="7">
    <source>
        <dbReference type="Proteomes" id="UP000295345"/>
    </source>
</evidence>
<dbReference type="RefSeq" id="WP_132817775.1">
    <property type="nucleotide sequence ID" value="NZ_SMKI01000089.1"/>
</dbReference>
<reference evidence="6 7" key="1">
    <citation type="submission" date="2019-03" db="EMBL/GenBank/DDBJ databases">
        <title>Draft genome sequences of novel Actinobacteria.</title>
        <authorList>
            <person name="Sahin N."/>
            <person name="Ay H."/>
            <person name="Saygin H."/>
        </authorList>
    </citation>
    <scope>NUCLEOTIDE SEQUENCE [LARGE SCALE GENOMIC DNA]</scope>
    <source>
        <strain evidence="6 7">DSM 41900</strain>
    </source>
</reference>
<sequence>MHIGFSLPQYGAMSDQLDKLAGFARQAEELGADSLWVGDRVLAAVNPSVGYMGTDTIPWQLRTMLDPFVALSVAASVTERVLLGTSTLIAPWYSPLLLARSLTGVDVVSGGRLIPGLGTGWSPEEYQGVGVPWQEWGARLDECLDVLEAVWTTEPVARHEGRHYAFPAAHIGPKPLQRPRPPIYLSGFAPASQRRAARRADGVLPVAVPVRGSAFDPATVINQPLREVRRIAEAEGRDPAGIDAILRINPTTESTVPEIADIILRTGDETDVDHVFVDFVHLADQGVDQALELLRQTMELSR</sequence>
<keyword evidence="1" id="KW-0285">Flavoprotein</keyword>
<accession>A0A4R4TJL3</accession>
<comment type="caution">
    <text evidence="6">The sequence shown here is derived from an EMBL/GenBank/DDBJ whole genome shotgun (WGS) entry which is preliminary data.</text>
</comment>
<evidence type="ECO:0000259" key="5">
    <source>
        <dbReference type="Pfam" id="PF00296"/>
    </source>
</evidence>
<keyword evidence="4" id="KW-0503">Monooxygenase</keyword>
<dbReference type="PANTHER" id="PTHR42847">
    <property type="entry name" value="ALKANESULFONATE MONOOXYGENASE"/>
    <property type="match status" value="1"/>
</dbReference>
<dbReference type="InterPro" id="IPR036661">
    <property type="entry name" value="Luciferase-like_sf"/>
</dbReference>
<dbReference type="EMBL" id="SMKI01000089">
    <property type="protein sequence ID" value="TDC75964.1"/>
    <property type="molecule type" value="Genomic_DNA"/>
</dbReference>
<dbReference type="InterPro" id="IPR019921">
    <property type="entry name" value="Lucif-like_OxRdtase_Rv2161c"/>
</dbReference>
<dbReference type="Pfam" id="PF00296">
    <property type="entry name" value="Bac_luciferase"/>
    <property type="match status" value="1"/>
</dbReference>
<dbReference type="AlphaFoldDB" id="A0A4R4TJL3"/>
<feature type="domain" description="Luciferase-like" evidence="5">
    <location>
        <begin position="9"/>
        <end position="256"/>
    </location>
</feature>
<dbReference type="InterPro" id="IPR050172">
    <property type="entry name" value="SsuD_RutA_monooxygenase"/>
</dbReference>
<dbReference type="EC" id="1.-.-.-" evidence="6"/>
<evidence type="ECO:0000256" key="2">
    <source>
        <dbReference type="ARBA" id="ARBA00022643"/>
    </source>
</evidence>
<dbReference type="GO" id="GO:0008726">
    <property type="term" value="F:alkanesulfonate monooxygenase activity"/>
    <property type="evidence" value="ECO:0007669"/>
    <property type="project" value="TreeGrafter"/>
</dbReference>
<evidence type="ECO:0000256" key="3">
    <source>
        <dbReference type="ARBA" id="ARBA00023002"/>
    </source>
</evidence>
<evidence type="ECO:0000256" key="4">
    <source>
        <dbReference type="ARBA" id="ARBA00023033"/>
    </source>
</evidence>
<dbReference type="Proteomes" id="UP000295345">
    <property type="component" value="Unassembled WGS sequence"/>
</dbReference>
<dbReference type="NCBIfam" id="TIGR03619">
    <property type="entry name" value="F420_Rv2161c"/>
    <property type="match status" value="1"/>
</dbReference>
<dbReference type="InterPro" id="IPR011251">
    <property type="entry name" value="Luciferase-like_dom"/>
</dbReference>
<keyword evidence="3 6" id="KW-0560">Oxidoreductase</keyword>
<protein>
    <submittedName>
        <fullName evidence="6">TIGR03619 family F420-dependent LLM class oxidoreductase</fullName>
        <ecNumber evidence="6">1.-.-.-</ecNumber>
    </submittedName>
</protein>
<dbReference type="OrthoDB" id="3206024at2"/>
<keyword evidence="2" id="KW-0288">FMN</keyword>
<gene>
    <name evidence="6" type="ORF">E1283_10985</name>
</gene>
<evidence type="ECO:0000313" key="6">
    <source>
        <dbReference type="EMBL" id="TDC75964.1"/>
    </source>
</evidence>
<dbReference type="GO" id="GO:0046306">
    <property type="term" value="P:alkanesulfonate catabolic process"/>
    <property type="evidence" value="ECO:0007669"/>
    <property type="project" value="TreeGrafter"/>
</dbReference>
<proteinExistence type="predicted"/>
<name>A0A4R4TJL3_9ACTN</name>
<keyword evidence="7" id="KW-1185">Reference proteome</keyword>
<evidence type="ECO:0000256" key="1">
    <source>
        <dbReference type="ARBA" id="ARBA00022630"/>
    </source>
</evidence>